<reference evidence="2" key="1">
    <citation type="journal article" date="2019" name="Plant J.">
        <title>Chlorella vulgaris genome assembly and annotation reveals the molecular basis for metabolic acclimation to high light conditions.</title>
        <authorList>
            <person name="Cecchin M."/>
            <person name="Marcolungo L."/>
            <person name="Rossato M."/>
            <person name="Girolomoni L."/>
            <person name="Cosentino E."/>
            <person name="Cuine S."/>
            <person name="Li-Beisson Y."/>
            <person name="Delledonne M."/>
            <person name="Ballottari M."/>
        </authorList>
    </citation>
    <scope>NUCLEOTIDE SEQUENCE</scope>
    <source>
        <strain evidence="2">211/11P</strain>
    </source>
</reference>
<reference evidence="2" key="2">
    <citation type="submission" date="2020-11" db="EMBL/GenBank/DDBJ databases">
        <authorList>
            <person name="Cecchin M."/>
            <person name="Marcolungo L."/>
            <person name="Rossato M."/>
            <person name="Girolomoni L."/>
            <person name="Cosentino E."/>
            <person name="Cuine S."/>
            <person name="Li-Beisson Y."/>
            <person name="Delledonne M."/>
            <person name="Ballottari M."/>
        </authorList>
    </citation>
    <scope>NUCLEOTIDE SEQUENCE</scope>
    <source>
        <strain evidence="2">211/11P</strain>
        <tissue evidence="2">Whole cell</tissue>
    </source>
</reference>
<organism evidence="2 3">
    <name type="scientific">Chlorella vulgaris</name>
    <name type="common">Green alga</name>
    <dbReference type="NCBI Taxonomy" id="3077"/>
    <lineage>
        <taxon>Eukaryota</taxon>
        <taxon>Viridiplantae</taxon>
        <taxon>Chlorophyta</taxon>
        <taxon>core chlorophytes</taxon>
        <taxon>Trebouxiophyceae</taxon>
        <taxon>Chlorellales</taxon>
        <taxon>Chlorellaceae</taxon>
        <taxon>Chlorella clade</taxon>
        <taxon>Chlorella</taxon>
    </lineage>
</organism>
<evidence type="ECO:0000313" key="2">
    <source>
        <dbReference type="EMBL" id="KAI3431797.1"/>
    </source>
</evidence>
<gene>
    <name evidence="2" type="ORF">D9Q98_010550</name>
</gene>
<dbReference type="AlphaFoldDB" id="A0A9D4TQL3"/>
<keyword evidence="3" id="KW-1185">Reference proteome</keyword>
<accession>A0A9D4TQL3</accession>
<name>A0A9D4TQL3_CHLVU</name>
<evidence type="ECO:0000256" key="1">
    <source>
        <dbReference type="SAM" id="MobiDB-lite"/>
    </source>
</evidence>
<dbReference type="EMBL" id="SIDB01000006">
    <property type="protein sequence ID" value="KAI3431797.1"/>
    <property type="molecule type" value="Genomic_DNA"/>
</dbReference>
<proteinExistence type="predicted"/>
<comment type="caution">
    <text evidence="2">The sequence shown here is derived from an EMBL/GenBank/DDBJ whole genome shotgun (WGS) entry which is preliminary data.</text>
</comment>
<protein>
    <submittedName>
        <fullName evidence="2">Uncharacterized protein</fullName>
    </submittedName>
</protein>
<feature type="region of interest" description="Disordered" evidence="1">
    <location>
        <begin position="24"/>
        <end position="131"/>
    </location>
</feature>
<feature type="compositionally biased region" description="Basic and acidic residues" evidence="1">
    <location>
        <begin position="52"/>
        <end position="66"/>
    </location>
</feature>
<sequence>MAEPVPVQPDEDLELALRLHRELNAVPRRQRLPARNQAASAALKTLSRKHQPRDSESSSSESERSSQQKKRAAGGGTPSDNDSGSKRRRQKEEPGKRKPTARARPGRKPQHAAAADEARRKAAGAAAEAGQPRTHVKCFYAGLQHGVWLSLESLASRDSLAAAVSHAFSDDGVVCSSETATVVFLTADKQSQEFAGEQPGTQAADAAEQTQEQQLANCGASSEAADKWSAAARSAVRIYVR</sequence>
<dbReference type="OrthoDB" id="10589289at2759"/>
<feature type="compositionally biased region" description="Basic residues" evidence="1">
    <location>
        <begin position="97"/>
        <end position="110"/>
    </location>
</feature>
<dbReference type="Proteomes" id="UP001055712">
    <property type="component" value="Unassembled WGS sequence"/>
</dbReference>
<evidence type="ECO:0000313" key="3">
    <source>
        <dbReference type="Proteomes" id="UP001055712"/>
    </source>
</evidence>